<reference evidence="4 5" key="1">
    <citation type="journal article" date="2019" name="Int. J. Syst. Evol. Microbiol.">
        <title>The Global Catalogue of Microorganisms (GCM) 10K type strain sequencing project: providing services to taxonomists for standard genome sequencing and annotation.</title>
        <authorList>
            <consortium name="The Broad Institute Genomics Platform"/>
            <consortium name="The Broad Institute Genome Sequencing Center for Infectious Disease"/>
            <person name="Wu L."/>
            <person name="Ma J."/>
        </authorList>
    </citation>
    <scope>NUCLEOTIDE SEQUENCE [LARGE SCALE GENOMIC DNA]</scope>
    <source>
        <strain evidence="4 5">IBRC-M 10256</strain>
    </source>
</reference>
<dbReference type="AlphaFoldDB" id="A0ABD5NIU1"/>
<sequence>MSDDRFGRFTGGVSRRNFIAAAGAVGAVSVAGCSETEGDEGEGDLSGNIRISGSSTVYPVATAVGELFKEEEHPAVTIDLSKDGSSGGFENVFIPGDADINNASRAIKEEEIEACQDNGFEPVEFEVAKDALTVVVNNDNEFIDSLTYDELEAIWTPDDTPETWADVNADWPDEEIKLFGPASTSGTFDYFTETILGEAGRIRADFTGTEEDDQIAEGVQGNEFALGYLPFAYYMNNPDETAAVPLAATESEDPVEPSLDAASTGEYALARPLFFYANSEMVAEKEHLQEFIRFYIDKTTDKKLMAEQIGYVQSSEERAEENLATLEEYI</sequence>
<keyword evidence="1" id="KW-0813">Transport</keyword>
<dbReference type="EMBL" id="JBHSAQ010000001">
    <property type="protein sequence ID" value="MFC3956780.1"/>
    <property type="molecule type" value="Genomic_DNA"/>
</dbReference>
<dbReference type="NCBIfam" id="TIGR02136">
    <property type="entry name" value="ptsS_2"/>
    <property type="match status" value="1"/>
</dbReference>
<dbReference type="Proteomes" id="UP001595846">
    <property type="component" value="Unassembled WGS sequence"/>
</dbReference>
<evidence type="ECO:0000313" key="4">
    <source>
        <dbReference type="EMBL" id="MFC3956780.1"/>
    </source>
</evidence>
<keyword evidence="5" id="KW-1185">Reference proteome</keyword>
<dbReference type="Pfam" id="PF12849">
    <property type="entry name" value="PBP_like_2"/>
    <property type="match status" value="1"/>
</dbReference>
<dbReference type="PANTHER" id="PTHR30570">
    <property type="entry name" value="PERIPLASMIC PHOSPHATE BINDING COMPONENT OF PHOSPHATE ABC TRANSPORTER"/>
    <property type="match status" value="1"/>
</dbReference>
<gene>
    <name evidence="4" type="ORF">ACFOUR_00140</name>
</gene>
<dbReference type="Gene3D" id="3.40.190.10">
    <property type="entry name" value="Periplasmic binding protein-like II"/>
    <property type="match status" value="2"/>
</dbReference>
<evidence type="ECO:0000256" key="2">
    <source>
        <dbReference type="ARBA" id="ARBA00022729"/>
    </source>
</evidence>
<dbReference type="PROSITE" id="PS51257">
    <property type="entry name" value="PROKAR_LIPOPROTEIN"/>
    <property type="match status" value="1"/>
</dbReference>
<dbReference type="InterPro" id="IPR050811">
    <property type="entry name" value="Phosphate_ABC_transporter"/>
</dbReference>
<dbReference type="InterPro" id="IPR011862">
    <property type="entry name" value="Phos-bd"/>
</dbReference>
<dbReference type="GeneID" id="73901356"/>
<comment type="caution">
    <text evidence="4">The sequence shown here is derived from an EMBL/GenBank/DDBJ whole genome shotgun (WGS) entry which is preliminary data.</text>
</comment>
<dbReference type="SUPFAM" id="SSF53850">
    <property type="entry name" value="Periplasmic binding protein-like II"/>
    <property type="match status" value="1"/>
</dbReference>
<evidence type="ECO:0000313" key="5">
    <source>
        <dbReference type="Proteomes" id="UP001595846"/>
    </source>
</evidence>
<dbReference type="RefSeq" id="WP_256532279.1">
    <property type="nucleotide sequence ID" value="NZ_CP101824.1"/>
</dbReference>
<name>A0ABD5NIU1_9EURY</name>
<evidence type="ECO:0000259" key="3">
    <source>
        <dbReference type="Pfam" id="PF12849"/>
    </source>
</evidence>
<accession>A0ABD5NIU1</accession>
<dbReference type="CDD" id="cd13654">
    <property type="entry name" value="PBP2_phosphate_like_2"/>
    <property type="match status" value="1"/>
</dbReference>
<keyword evidence="2" id="KW-0732">Signal</keyword>
<feature type="domain" description="PBP" evidence="3">
    <location>
        <begin position="41"/>
        <end position="297"/>
    </location>
</feature>
<evidence type="ECO:0000256" key="1">
    <source>
        <dbReference type="ARBA" id="ARBA00022448"/>
    </source>
</evidence>
<protein>
    <submittedName>
        <fullName evidence="4">PstS family phosphate ABC transporter substrate-binding protein</fullName>
    </submittedName>
</protein>
<organism evidence="4 5">
    <name type="scientific">Halovivax cerinus</name>
    <dbReference type="NCBI Taxonomy" id="1487865"/>
    <lineage>
        <taxon>Archaea</taxon>
        <taxon>Methanobacteriati</taxon>
        <taxon>Methanobacteriota</taxon>
        <taxon>Stenosarchaea group</taxon>
        <taxon>Halobacteria</taxon>
        <taxon>Halobacteriales</taxon>
        <taxon>Natrialbaceae</taxon>
        <taxon>Halovivax</taxon>
    </lineage>
</organism>
<dbReference type="InterPro" id="IPR024370">
    <property type="entry name" value="PBP_domain"/>
</dbReference>
<dbReference type="PANTHER" id="PTHR30570:SF1">
    <property type="entry name" value="PHOSPHATE-BINDING PROTEIN PSTS"/>
    <property type="match status" value="1"/>
</dbReference>
<proteinExistence type="predicted"/>